<feature type="compositionally biased region" description="Basic and acidic residues" evidence="4">
    <location>
        <begin position="86"/>
        <end position="96"/>
    </location>
</feature>
<dbReference type="GO" id="GO:0003700">
    <property type="term" value="F:DNA-binding transcription factor activity"/>
    <property type="evidence" value="ECO:0007669"/>
    <property type="project" value="InterPro"/>
</dbReference>
<dbReference type="PANTHER" id="PTHR46807:SF7">
    <property type="entry name" value="BHLH DOMAIN-CONTAINING PROTEIN"/>
    <property type="match status" value="1"/>
</dbReference>
<feature type="compositionally biased region" description="Polar residues" evidence="4">
    <location>
        <begin position="104"/>
        <end position="114"/>
    </location>
</feature>
<feature type="compositionally biased region" description="Polar residues" evidence="4">
    <location>
        <begin position="66"/>
        <end position="79"/>
    </location>
</feature>
<gene>
    <name evidence="6" type="ORF">A4U43_C07F31950</name>
</gene>
<dbReference type="GO" id="GO:0046983">
    <property type="term" value="F:protein dimerization activity"/>
    <property type="evidence" value="ECO:0007669"/>
    <property type="project" value="InterPro"/>
</dbReference>
<evidence type="ECO:0000313" key="7">
    <source>
        <dbReference type="Proteomes" id="UP000243459"/>
    </source>
</evidence>
<organism evidence="6 7">
    <name type="scientific">Asparagus officinalis</name>
    <name type="common">Garden asparagus</name>
    <dbReference type="NCBI Taxonomy" id="4686"/>
    <lineage>
        <taxon>Eukaryota</taxon>
        <taxon>Viridiplantae</taxon>
        <taxon>Streptophyta</taxon>
        <taxon>Embryophyta</taxon>
        <taxon>Tracheophyta</taxon>
        <taxon>Spermatophyta</taxon>
        <taxon>Magnoliopsida</taxon>
        <taxon>Liliopsida</taxon>
        <taxon>Asparagales</taxon>
        <taxon>Asparagaceae</taxon>
        <taxon>Asparagoideae</taxon>
        <taxon>Asparagus</taxon>
    </lineage>
</organism>
<feature type="domain" description="BHLH" evidence="5">
    <location>
        <begin position="118"/>
        <end position="186"/>
    </location>
</feature>
<dbReference type="SUPFAM" id="SSF47459">
    <property type="entry name" value="HLH, helix-loop-helix DNA-binding domain"/>
    <property type="match status" value="1"/>
</dbReference>
<dbReference type="Pfam" id="PF00010">
    <property type="entry name" value="HLH"/>
    <property type="match status" value="1"/>
</dbReference>
<keyword evidence="3" id="KW-0804">Transcription</keyword>
<keyword evidence="2" id="KW-0805">Transcription regulation</keyword>
<evidence type="ECO:0000256" key="4">
    <source>
        <dbReference type="SAM" id="MobiDB-lite"/>
    </source>
</evidence>
<dbReference type="InterPro" id="IPR036638">
    <property type="entry name" value="HLH_DNA-bd_sf"/>
</dbReference>
<proteinExistence type="inferred from homology"/>
<dbReference type="Gramene" id="ONK64962">
    <property type="protein sequence ID" value="ONK64962"/>
    <property type="gene ID" value="A4U43_C07F31950"/>
</dbReference>
<dbReference type="AlphaFoldDB" id="A0A5P1EGH5"/>
<accession>A0A5P1EGH5</accession>
<dbReference type="PROSITE" id="PS50888">
    <property type="entry name" value="BHLH"/>
    <property type="match status" value="1"/>
</dbReference>
<feature type="region of interest" description="Disordered" evidence="4">
    <location>
        <begin position="66"/>
        <end position="126"/>
    </location>
</feature>
<dbReference type="PANTHER" id="PTHR46807">
    <property type="entry name" value="TRANSCRIPTION FACTOR PIF3"/>
    <property type="match status" value="1"/>
</dbReference>
<dbReference type="EMBL" id="CM007387">
    <property type="protein sequence ID" value="ONK64962.1"/>
    <property type="molecule type" value="Genomic_DNA"/>
</dbReference>
<evidence type="ECO:0000256" key="2">
    <source>
        <dbReference type="ARBA" id="ARBA00023015"/>
    </source>
</evidence>
<keyword evidence="7" id="KW-1185">Reference proteome</keyword>
<evidence type="ECO:0000256" key="1">
    <source>
        <dbReference type="ARBA" id="ARBA00005510"/>
    </source>
</evidence>
<sequence>MPPPKPQINDIQLASSLRNGEHVNFSHLLRHNLSNASKCVLGIGEKEGAPAISPQGVQENTYDAIATSSSGQPSTSNQNLRRKRKNGDEFECHSEEAEYESTEGNELNQLPASTRKSRAAEVHNLSERRRRDRINEKMRALQELIPHCNKVMWMGNGMATMMFPSVQQYMDRASILPMNKPIQLSRTPPLNQMNPINFPAQNMESYDQYYGFPQTQLSPQAMNLCSYGSHMLQQNQTVKVSGSNSLPTSGIHFENGHSGLKHGNSTW</sequence>
<dbReference type="Gene3D" id="4.10.280.10">
    <property type="entry name" value="Helix-loop-helix DNA-binding domain"/>
    <property type="match status" value="1"/>
</dbReference>
<dbReference type="InterPro" id="IPR011598">
    <property type="entry name" value="bHLH_dom"/>
</dbReference>
<comment type="similarity">
    <text evidence="1">Belongs to the bHLH protein family.</text>
</comment>
<evidence type="ECO:0000256" key="3">
    <source>
        <dbReference type="ARBA" id="ARBA00023163"/>
    </source>
</evidence>
<evidence type="ECO:0000313" key="6">
    <source>
        <dbReference type="EMBL" id="ONK64962.1"/>
    </source>
</evidence>
<protein>
    <recommendedName>
        <fullName evidence="5">BHLH domain-containing protein</fullName>
    </recommendedName>
</protein>
<evidence type="ECO:0000259" key="5">
    <source>
        <dbReference type="PROSITE" id="PS50888"/>
    </source>
</evidence>
<dbReference type="InterPro" id="IPR044273">
    <property type="entry name" value="PIF3-like"/>
</dbReference>
<reference evidence="7" key="1">
    <citation type="journal article" date="2017" name="Nat. Commun.">
        <title>The asparagus genome sheds light on the origin and evolution of a young Y chromosome.</title>
        <authorList>
            <person name="Harkess A."/>
            <person name="Zhou J."/>
            <person name="Xu C."/>
            <person name="Bowers J.E."/>
            <person name="Van der Hulst R."/>
            <person name="Ayyampalayam S."/>
            <person name="Mercati F."/>
            <person name="Riccardi P."/>
            <person name="McKain M.R."/>
            <person name="Kakrana A."/>
            <person name="Tang H."/>
            <person name="Ray J."/>
            <person name="Groenendijk J."/>
            <person name="Arikit S."/>
            <person name="Mathioni S.M."/>
            <person name="Nakano M."/>
            <person name="Shan H."/>
            <person name="Telgmann-Rauber A."/>
            <person name="Kanno A."/>
            <person name="Yue Z."/>
            <person name="Chen H."/>
            <person name="Li W."/>
            <person name="Chen Y."/>
            <person name="Xu X."/>
            <person name="Zhang Y."/>
            <person name="Luo S."/>
            <person name="Chen H."/>
            <person name="Gao J."/>
            <person name="Mao Z."/>
            <person name="Pires J.C."/>
            <person name="Luo M."/>
            <person name="Kudrna D."/>
            <person name="Wing R.A."/>
            <person name="Meyers B.C."/>
            <person name="Yi K."/>
            <person name="Kong H."/>
            <person name="Lavrijsen P."/>
            <person name="Sunseri F."/>
            <person name="Falavigna A."/>
            <person name="Ye Y."/>
            <person name="Leebens-Mack J.H."/>
            <person name="Chen G."/>
        </authorList>
    </citation>
    <scope>NUCLEOTIDE SEQUENCE [LARGE SCALE GENOMIC DNA]</scope>
    <source>
        <strain evidence="7">cv. DH0086</strain>
    </source>
</reference>
<name>A0A5P1EGH5_ASPOF</name>
<dbReference type="Proteomes" id="UP000243459">
    <property type="component" value="Chromosome 7"/>
</dbReference>